<dbReference type="Gene3D" id="3.40.50.1820">
    <property type="entry name" value="alpha/beta hydrolase"/>
    <property type="match status" value="1"/>
</dbReference>
<dbReference type="SUPFAM" id="SSF53474">
    <property type="entry name" value="alpha/beta-Hydrolases"/>
    <property type="match status" value="1"/>
</dbReference>
<evidence type="ECO:0000313" key="2">
    <source>
        <dbReference type="EMBL" id="SVA04462.1"/>
    </source>
</evidence>
<dbReference type="AlphaFoldDB" id="A0A381SK82"/>
<protein>
    <recommendedName>
        <fullName evidence="1">AB hydrolase-1 domain-containing protein</fullName>
    </recommendedName>
</protein>
<dbReference type="InterPro" id="IPR052897">
    <property type="entry name" value="Sec-Metab_Biosynth_Hydrolase"/>
</dbReference>
<evidence type="ECO:0000259" key="1">
    <source>
        <dbReference type="Pfam" id="PF12697"/>
    </source>
</evidence>
<sequence length="229" mass="25723">MTNFVLVHGSWAGGWQWTAIRETLENEGHRVLTPSLTGMADRHHLINENVGLKTHIDDIARLIEWEDLSDVVLAGHSYGGMVITGAAARVKARLSHLVYVDAFLPRVGECAWDLLPWQPEIFETLRLKDKPWQVQPVDKMTYFPELESFNMDRATPMTIRTHSDPLPEATNDVKGTYIECTQEPSFFGAVAERAKSDGMKHVTIKAGHYVIITHPEDVVNILKEAAGLK</sequence>
<accession>A0A381SK82</accession>
<dbReference type="PANTHER" id="PTHR37017">
    <property type="entry name" value="AB HYDROLASE-1 DOMAIN-CONTAINING PROTEIN-RELATED"/>
    <property type="match status" value="1"/>
</dbReference>
<gene>
    <name evidence="2" type="ORF">METZ01_LOCUS57316</name>
</gene>
<dbReference type="InterPro" id="IPR000073">
    <property type="entry name" value="AB_hydrolase_1"/>
</dbReference>
<feature type="domain" description="AB hydrolase-1" evidence="1">
    <location>
        <begin position="4"/>
        <end position="220"/>
    </location>
</feature>
<dbReference type="InterPro" id="IPR029058">
    <property type="entry name" value="AB_hydrolase_fold"/>
</dbReference>
<dbReference type="PANTHER" id="PTHR37017:SF11">
    <property type="entry name" value="ESTERASE_LIPASE_THIOESTERASE DOMAIN-CONTAINING PROTEIN"/>
    <property type="match status" value="1"/>
</dbReference>
<name>A0A381SK82_9ZZZZ</name>
<proteinExistence type="predicted"/>
<dbReference type="EMBL" id="UINC01003228">
    <property type="protein sequence ID" value="SVA04462.1"/>
    <property type="molecule type" value="Genomic_DNA"/>
</dbReference>
<dbReference type="Pfam" id="PF12697">
    <property type="entry name" value="Abhydrolase_6"/>
    <property type="match status" value="1"/>
</dbReference>
<organism evidence="2">
    <name type="scientific">marine metagenome</name>
    <dbReference type="NCBI Taxonomy" id="408172"/>
    <lineage>
        <taxon>unclassified sequences</taxon>
        <taxon>metagenomes</taxon>
        <taxon>ecological metagenomes</taxon>
    </lineage>
</organism>
<reference evidence="2" key="1">
    <citation type="submission" date="2018-05" db="EMBL/GenBank/DDBJ databases">
        <authorList>
            <person name="Lanie J.A."/>
            <person name="Ng W.-L."/>
            <person name="Kazmierczak K.M."/>
            <person name="Andrzejewski T.M."/>
            <person name="Davidsen T.M."/>
            <person name="Wayne K.J."/>
            <person name="Tettelin H."/>
            <person name="Glass J.I."/>
            <person name="Rusch D."/>
            <person name="Podicherti R."/>
            <person name="Tsui H.-C.T."/>
            <person name="Winkler M.E."/>
        </authorList>
    </citation>
    <scope>NUCLEOTIDE SEQUENCE</scope>
</reference>